<evidence type="ECO:0000313" key="3">
    <source>
        <dbReference type="EMBL" id="TYC56512.1"/>
    </source>
</evidence>
<protein>
    <submittedName>
        <fullName evidence="3">NERD domain-containing protein</fullName>
    </submittedName>
</protein>
<keyword evidence="1" id="KW-0472">Membrane</keyword>
<proteinExistence type="predicted"/>
<dbReference type="InterPro" id="IPR011528">
    <property type="entry name" value="NERD"/>
</dbReference>
<evidence type="ECO:0000313" key="4">
    <source>
        <dbReference type="Proteomes" id="UP000389128"/>
    </source>
</evidence>
<sequence length="294" mass="32994">MTAVWIFLLSLLPLLIMVPAVFGYRWWMDRQPRRDPLTTDLRRLPGNSLQERRDTEREKVMTLMIWALASGFITGITVIGRHLPQNGFNWQHTDTIYLLIGLGASAILTWRMVRYMPALQRMKEGVRAEQAAAQELGEALAGRNRIIHDVQAGAFNIDHVVITPGGIFAVETKSRLKPPAGKGAEAVKVRYDGKKLDFPGWSETAPLEQARRQADWLARHLKAATGESFPVLAVLALPGWYVENTARITDEMVRVLNPKNASWLFIKRPVSLDDAALQRAIFAVEKLAAEPVPD</sequence>
<evidence type="ECO:0000256" key="1">
    <source>
        <dbReference type="SAM" id="Phobius"/>
    </source>
</evidence>
<keyword evidence="4" id="KW-1185">Reference proteome</keyword>
<name>A0A6C2CSW1_9RHOO</name>
<keyword evidence="1" id="KW-1133">Transmembrane helix</keyword>
<dbReference type="Proteomes" id="UP000389128">
    <property type="component" value="Unassembled WGS sequence"/>
</dbReference>
<feature type="transmembrane region" description="Helical" evidence="1">
    <location>
        <begin position="6"/>
        <end position="27"/>
    </location>
</feature>
<organism evidence="3 4">
    <name type="scientific">Zoogloea oleivorans</name>
    <dbReference type="NCBI Taxonomy" id="1552750"/>
    <lineage>
        <taxon>Bacteria</taxon>
        <taxon>Pseudomonadati</taxon>
        <taxon>Pseudomonadota</taxon>
        <taxon>Betaproteobacteria</taxon>
        <taxon>Rhodocyclales</taxon>
        <taxon>Zoogloeaceae</taxon>
        <taxon>Zoogloea</taxon>
    </lineage>
</organism>
<accession>A0A6C2CSW1</accession>
<dbReference type="RefSeq" id="WP_148579250.1">
    <property type="nucleotide sequence ID" value="NZ_SDKK01000010.1"/>
</dbReference>
<dbReference type="OrthoDB" id="572185at2"/>
<feature type="transmembrane region" description="Helical" evidence="1">
    <location>
        <begin position="95"/>
        <end position="113"/>
    </location>
</feature>
<gene>
    <name evidence="3" type="ORF">ETQ85_11690</name>
</gene>
<reference evidence="3 4" key="1">
    <citation type="submission" date="2019-01" db="EMBL/GenBank/DDBJ databases">
        <title>Zoogloea oleivorans genome sequencing and assembly.</title>
        <authorList>
            <person name="Tancsics A."/>
            <person name="Farkas M."/>
            <person name="Kriszt B."/>
            <person name="Maroti G."/>
            <person name="Horvath B."/>
        </authorList>
    </citation>
    <scope>NUCLEOTIDE SEQUENCE [LARGE SCALE GENOMIC DNA]</scope>
    <source>
        <strain evidence="3 4">Buc</strain>
    </source>
</reference>
<feature type="transmembrane region" description="Helical" evidence="1">
    <location>
        <begin position="60"/>
        <end position="83"/>
    </location>
</feature>
<dbReference type="EMBL" id="SDKK01000010">
    <property type="protein sequence ID" value="TYC56512.1"/>
    <property type="molecule type" value="Genomic_DNA"/>
</dbReference>
<dbReference type="PROSITE" id="PS50965">
    <property type="entry name" value="NERD"/>
    <property type="match status" value="1"/>
</dbReference>
<evidence type="ECO:0000259" key="2">
    <source>
        <dbReference type="PROSITE" id="PS50965"/>
    </source>
</evidence>
<comment type="caution">
    <text evidence="3">The sequence shown here is derived from an EMBL/GenBank/DDBJ whole genome shotgun (WGS) entry which is preliminary data.</text>
</comment>
<dbReference type="AlphaFoldDB" id="A0A6C2CSW1"/>
<feature type="domain" description="NERD" evidence="2">
    <location>
        <begin position="124"/>
        <end position="244"/>
    </location>
</feature>
<dbReference type="Pfam" id="PF08378">
    <property type="entry name" value="NERD"/>
    <property type="match status" value="1"/>
</dbReference>
<keyword evidence="1" id="KW-0812">Transmembrane</keyword>